<feature type="transmembrane region" description="Helical" evidence="1">
    <location>
        <begin position="36"/>
        <end position="55"/>
    </location>
</feature>
<dbReference type="InterPro" id="IPR050879">
    <property type="entry name" value="Acyltransferase_3"/>
</dbReference>
<gene>
    <name evidence="3" type="ORF">FAZ95_33020</name>
</gene>
<feature type="domain" description="Acyltransferase 3" evidence="2">
    <location>
        <begin position="4"/>
        <end position="332"/>
    </location>
</feature>
<feature type="transmembrane region" description="Helical" evidence="1">
    <location>
        <begin position="318"/>
        <end position="336"/>
    </location>
</feature>
<dbReference type="OrthoDB" id="9814807at2"/>
<dbReference type="PANTHER" id="PTHR23028">
    <property type="entry name" value="ACETYLTRANSFERASE"/>
    <property type="match status" value="1"/>
</dbReference>
<protein>
    <submittedName>
        <fullName evidence="3">Acyltransferase</fullName>
    </submittedName>
</protein>
<dbReference type="GO" id="GO:0016747">
    <property type="term" value="F:acyltransferase activity, transferring groups other than amino-acyl groups"/>
    <property type="evidence" value="ECO:0007669"/>
    <property type="project" value="InterPro"/>
</dbReference>
<accession>A0A4P8IWU1</accession>
<organism evidence="3 4">
    <name type="scientific">Trinickia violacea</name>
    <dbReference type="NCBI Taxonomy" id="2571746"/>
    <lineage>
        <taxon>Bacteria</taxon>
        <taxon>Pseudomonadati</taxon>
        <taxon>Pseudomonadota</taxon>
        <taxon>Betaproteobacteria</taxon>
        <taxon>Burkholderiales</taxon>
        <taxon>Burkholderiaceae</taxon>
        <taxon>Trinickia</taxon>
    </lineage>
</organism>
<dbReference type="AlphaFoldDB" id="A0A4P8IWU1"/>
<keyword evidence="3" id="KW-0808">Transferase</keyword>
<keyword evidence="1" id="KW-1133">Transmembrane helix</keyword>
<dbReference type="Pfam" id="PF01757">
    <property type="entry name" value="Acyl_transf_3"/>
    <property type="match status" value="1"/>
</dbReference>
<feature type="transmembrane region" description="Helical" evidence="1">
    <location>
        <begin position="289"/>
        <end position="306"/>
    </location>
</feature>
<feature type="transmembrane region" description="Helical" evidence="1">
    <location>
        <begin position="76"/>
        <end position="96"/>
    </location>
</feature>
<keyword evidence="4" id="KW-1185">Reference proteome</keyword>
<feature type="transmembrane region" description="Helical" evidence="1">
    <location>
        <begin position="230"/>
        <end position="246"/>
    </location>
</feature>
<feature type="transmembrane region" description="Helical" evidence="1">
    <location>
        <begin position="201"/>
        <end position="218"/>
    </location>
</feature>
<evidence type="ECO:0000259" key="2">
    <source>
        <dbReference type="Pfam" id="PF01757"/>
    </source>
</evidence>
<dbReference type="KEGG" id="tvl:FAZ95_33020"/>
<reference evidence="3 4" key="1">
    <citation type="submission" date="2019-05" db="EMBL/GenBank/DDBJ databases">
        <title>Burkholderia sp. DHOD12, isolated from subtropical forest soil.</title>
        <authorList>
            <person name="Gao Z.-H."/>
            <person name="Qiu L.-H."/>
        </authorList>
    </citation>
    <scope>NUCLEOTIDE SEQUENCE [LARGE SCALE GENOMIC DNA]</scope>
    <source>
        <strain evidence="3 4">DHOD12</strain>
    </source>
</reference>
<dbReference type="InterPro" id="IPR002656">
    <property type="entry name" value="Acyl_transf_3_dom"/>
</dbReference>
<sequence length="367" mass="40285">MKTNASLEGLRGAAALLVVVFHMSLSVPYLNAARNGYLAVDLFFVLSGFVISSAYGARLTDVAQFRTFMVRRFGRLWPTHVATTLLYYLCVNVGQLKASLAGQTVPYFVPSVKELVATASMAQGLNLFDHFVGTKVNWSAGDEFYVYVLFGALCLLLRGKSRLAAVIALALIGYVIAAWQTLGPNACLTYGHCLDLTYSYGWARCLVGFFTGALIAEYRDCAPLRVLRGRATQVFTFSAVLVFVFIDRMPSIALAAPIVFAALIASLVDDSGPIARLFQTSAAQYLGRISYSLYLGHAVFWVMLRARADLTDNNAIKLATGAVFLLMSFALAHLLNRLVEMPFRQRFNAWSDTAFRLPAPGNRGLYE</sequence>
<dbReference type="Proteomes" id="UP000298656">
    <property type="component" value="Chromosome 2"/>
</dbReference>
<proteinExistence type="predicted"/>
<feature type="transmembrane region" description="Helical" evidence="1">
    <location>
        <begin position="136"/>
        <end position="156"/>
    </location>
</feature>
<feature type="transmembrane region" description="Helical" evidence="1">
    <location>
        <begin position="12"/>
        <end position="30"/>
    </location>
</feature>
<evidence type="ECO:0000313" key="3">
    <source>
        <dbReference type="EMBL" id="QCP53828.1"/>
    </source>
</evidence>
<keyword evidence="3" id="KW-0012">Acyltransferase</keyword>
<evidence type="ECO:0000256" key="1">
    <source>
        <dbReference type="SAM" id="Phobius"/>
    </source>
</evidence>
<evidence type="ECO:0000313" key="4">
    <source>
        <dbReference type="Proteomes" id="UP000298656"/>
    </source>
</evidence>
<feature type="transmembrane region" description="Helical" evidence="1">
    <location>
        <begin position="163"/>
        <end position="181"/>
    </location>
</feature>
<dbReference type="RefSeq" id="WP_137336597.1">
    <property type="nucleotide sequence ID" value="NZ_CP040078.1"/>
</dbReference>
<dbReference type="EMBL" id="CP040078">
    <property type="protein sequence ID" value="QCP53828.1"/>
    <property type="molecule type" value="Genomic_DNA"/>
</dbReference>
<keyword evidence="1" id="KW-0472">Membrane</keyword>
<feature type="transmembrane region" description="Helical" evidence="1">
    <location>
        <begin position="252"/>
        <end position="268"/>
    </location>
</feature>
<name>A0A4P8IWU1_9BURK</name>
<keyword evidence="1" id="KW-0812">Transmembrane</keyword>